<dbReference type="InterPro" id="IPR038740">
    <property type="entry name" value="BioF2-like_GNAT_dom"/>
</dbReference>
<comment type="caution">
    <text evidence="2">The sequence shown here is derived from an EMBL/GenBank/DDBJ whole genome shotgun (WGS) entry which is preliminary data.</text>
</comment>
<dbReference type="Proteomes" id="UP001253458">
    <property type="component" value="Unassembled WGS sequence"/>
</dbReference>
<feature type="domain" description="BioF2-like acetyltransferase" evidence="1">
    <location>
        <begin position="164"/>
        <end position="292"/>
    </location>
</feature>
<dbReference type="InterPro" id="IPR016181">
    <property type="entry name" value="Acyl_CoA_acyltransferase"/>
</dbReference>
<dbReference type="PANTHER" id="PTHR36174">
    <property type="entry name" value="LIPID II:GLYCINE GLYCYLTRANSFERASE"/>
    <property type="match status" value="1"/>
</dbReference>
<gene>
    <name evidence="2" type="ORF">J2W88_001414</name>
    <name evidence="3" type="ORF">J2W93_001741</name>
</gene>
<keyword evidence="4" id="KW-1185">Reference proteome</keyword>
<evidence type="ECO:0000313" key="4">
    <source>
        <dbReference type="Proteomes" id="UP001249076"/>
    </source>
</evidence>
<sequence>MKASALQLVETADLAAWDAWVEQSPQGTVFCKSTFLQSLNARFRLYTVVANTQVIAVLPLLEDDAGQVVRYPFTPYQGILFLPRTSTSPHRRVVDEFRITEFLINELTARYQRIDLALSWQFADLRPFLWHNHGVADAPHFVVQPRYTALLDLRSLDASSYLQSVRACRRQELRKAGKLQVSEHADLDAFSLLYASTFSRQGINVDAQRLQLVRSIANSAIRNGYGRLSACTTADGVGAMNLFVYDSKRAYYLFAANDPALRNTGASTRLMFDSILEAKQRGLDELDFVGVNSPARGDFKLSFNARLQLYFELCYAANGISAP</sequence>
<evidence type="ECO:0000259" key="1">
    <source>
        <dbReference type="Pfam" id="PF13480"/>
    </source>
</evidence>
<name>A0AAJ2BV46_ACIDE</name>
<dbReference type="AlphaFoldDB" id="A0AAJ2BV46"/>
<dbReference type="Proteomes" id="UP001249076">
    <property type="component" value="Unassembled WGS sequence"/>
</dbReference>
<evidence type="ECO:0000313" key="3">
    <source>
        <dbReference type="EMBL" id="MDR6836913.1"/>
    </source>
</evidence>
<dbReference type="InterPro" id="IPR050644">
    <property type="entry name" value="PG_Glycine_Bridge_Synth"/>
</dbReference>
<evidence type="ECO:0000313" key="2">
    <source>
        <dbReference type="EMBL" id="MDR6766149.1"/>
    </source>
</evidence>
<dbReference type="EMBL" id="JAVDTL010000002">
    <property type="protein sequence ID" value="MDR6766149.1"/>
    <property type="molecule type" value="Genomic_DNA"/>
</dbReference>
<proteinExistence type="predicted"/>
<dbReference type="PANTHER" id="PTHR36174:SF1">
    <property type="entry name" value="LIPID II:GLYCINE GLYCYLTRANSFERASE"/>
    <property type="match status" value="1"/>
</dbReference>
<evidence type="ECO:0000313" key="5">
    <source>
        <dbReference type="Proteomes" id="UP001253458"/>
    </source>
</evidence>
<reference evidence="2 4" key="1">
    <citation type="submission" date="2023-07" db="EMBL/GenBank/DDBJ databases">
        <title>Sorghum-associated microbial communities from plants grown in Nebraska, USA.</title>
        <authorList>
            <person name="Schachtman D."/>
        </authorList>
    </citation>
    <scope>NUCLEOTIDE SEQUENCE</scope>
    <source>
        <strain evidence="3 4">BE105</strain>
        <strain evidence="2">BE69</strain>
    </source>
</reference>
<dbReference type="SUPFAM" id="SSF55729">
    <property type="entry name" value="Acyl-CoA N-acyltransferases (Nat)"/>
    <property type="match status" value="1"/>
</dbReference>
<protein>
    <recommendedName>
        <fullName evidence="1">BioF2-like acetyltransferase domain-containing protein</fullName>
    </recommendedName>
</protein>
<accession>A0AAJ2BV46</accession>
<dbReference type="Pfam" id="PF13480">
    <property type="entry name" value="Acetyltransf_6"/>
    <property type="match status" value="1"/>
</dbReference>
<dbReference type="Gene3D" id="3.40.630.30">
    <property type="match status" value="1"/>
</dbReference>
<dbReference type="RefSeq" id="WP_209817162.1">
    <property type="nucleotide sequence ID" value="NZ_JAVDTL010000002.1"/>
</dbReference>
<organism evidence="2 5">
    <name type="scientific">Acidovorax delafieldii</name>
    <name type="common">Pseudomonas delafieldii</name>
    <dbReference type="NCBI Taxonomy" id="47920"/>
    <lineage>
        <taxon>Bacteria</taxon>
        <taxon>Pseudomonadati</taxon>
        <taxon>Pseudomonadota</taxon>
        <taxon>Betaproteobacteria</taxon>
        <taxon>Burkholderiales</taxon>
        <taxon>Comamonadaceae</taxon>
        <taxon>Acidovorax</taxon>
    </lineage>
</organism>
<dbReference type="EMBL" id="JAVDTS010000002">
    <property type="protein sequence ID" value="MDR6836913.1"/>
    <property type="molecule type" value="Genomic_DNA"/>
</dbReference>